<dbReference type="EMBL" id="NJHN03000113">
    <property type="protein sequence ID" value="KAH9414158.1"/>
    <property type="molecule type" value="Genomic_DNA"/>
</dbReference>
<dbReference type="Pfam" id="PF00431">
    <property type="entry name" value="CUB"/>
    <property type="match status" value="1"/>
</dbReference>
<dbReference type="Proteomes" id="UP000887458">
    <property type="component" value="Unassembled WGS sequence"/>
</dbReference>
<dbReference type="InterPro" id="IPR035914">
    <property type="entry name" value="Sperma_CUB_dom_sf"/>
</dbReference>
<dbReference type="SUPFAM" id="SSF49854">
    <property type="entry name" value="Spermadhesin, CUB domain"/>
    <property type="match status" value="1"/>
</dbReference>
<sequence length="175" mass="20272">MFRQTIMKTITNNENENLQQQQQQQQKRQRQSSIIIKNRGRSFTNQTKYYNNGRHYRPLPPPGLQPNNNLSNNQTNIRGNFNEKNNSDIIGGIDNISSSTTISSSNNIHSSSASSCDRWFSSELHPNGTFTSPNYPEPYPTQIRCSYHFVGHGKQRVQVIFMDFDVHKVEDQHRE</sequence>
<reference evidence="5 6" key="1">
    <citation type="journal article" date="2018" name="J. Allergy Clin. Immunol.">
        <title>High-quality assembly of Dermatophagoides pteronyssinus genome and transcriptome reveals a wide range of novel allergens.</title>
        <authorList>
            <person name="Liu X.Y."/>
            <person name="Yang K.Y."/>
            <person name="Wang M.Q."/>
            <person name="Kwok J.S."/>
            <person name="Zeng X."/>
            <person name="Yang Z."/>
            <person name="Xiao X.J."/>
            <person name="Lau C.P."/>
            <person name="Li Y."/>
            <person name="Huang Z.M."/>
            <person name="Ba J.G."/>
            <person name="Yim A.K."/>
            <person name="Ouyang C.Y."/>
            <person name="Ngai S.M."/>
            <person name="Chan T.F."/>
            <person name="Leung E.L."/>
            <person name="Liu L."/>
            <person name="Liu Z.G."/>
            <person name="Tsui S.K."/>
        </authorList>
    </citation>
    <scope>NUCLEOTIDE SEQUENCE [LARGE SCALE GENOMIC DNA]</scope>
    <source>
        <strain evidence="5">Derp</strain>
    </source>
</reference>
<accession>A0ABQ8IV13</accession>
<keyword evidence="1" id="KW-1015">Disulfide bond</keyword>
<proteinExistence type="predicted"/>
<evidence type="ECO:0000313" key="6">
    <source>
        <dbReference type="Proteomes" id="UP000887458"/>
    </source>
</evidence>
<evidence type="ECO:0000313" key="5">
    <source>
        <dbReference type="EMBL" id="KAH9414158.1"/>
    </source>
</evidence>
<reference evidence="5 6" key="2">
    <citation type="journal article" date="2022" name="Mol. Biol. Evol.">
        <title>Comparative Genomics Reveals Insights into the Divergent Evolution of Astigmatic Mites and Household Pest Adaptations.</title>
        <authorList>
            <person name="Xiong Q."/>
            <person name="Wan A.T."/>
            <person name="Liu X."/>
            <person name="Fung C.S."/>
            <person name="Xiao X."/>
            <person name="Malainual N."/>
            <person name="Hou J."/>
            <person name="Wang L."/>
            <person name="Wang M."/>
            <person name="Yang K.Y."/>
            <person name="Cui Y."/>
            <person name="Leung E.L."/>
            <person name="Nong W."/>
            <person name="Shin S.K."/>
            <person name="Au S.W."/>
            <person name="Jeong K.Y."/>
            <person name="Chew F.T."/>
            <person name="Hui J.H."/>
            <person name="Leung T.F."/>
            <person name="Tungtrongchitr A."/>
            <person name="Zhong N."/>
            <person name="Liu Z."/>
            <person name="Tsui S.K."/>
        </authorList>
    </citation>
    <scope>NUCLEOTIDE SEQUENCE [LARGE SCALE GENOMIC DNA]</scope>
    <source>
        <strain evidence="5">Derp</strain>
    </source>
</reference>
<organism evidence="5 6">
    <name type="scientific">Dermatophagoides pteronyssinus</name>
    <name type="common">European house dust mite</name>
    <dbReference type="NCBI Taxonomy" id="6956"/>
    <lineage>
        <taxon>Eukaryota</taxon>
        <taxon>Metazoa</taxon>
        <taxon>Ecdysozoa</taxon>
        <taxon>Arthropoda</taxon>
        <taxon>Chelicerata</taxon>
        <taxon>Arachnida</taxon>
        <taxon>Acari</taxon>
        <taxon>Acariformes</taxon>
        <taxon>Sarcoptiformes</taxon>
        <taxon>Astigmata</taxon>
        <taxon>Psoroptidia</taxon>
        <taxon>Analgoidea</taxon>
        <taxon>Pyroglyphidae</taxon>
        <taxon>Dermatophagoidinae</taxon>
        <taxon>Dermatophagoides</taxon>
    </lineage>
</organism>
<feature type="domain" description="CUB" evidence="4">
    <location>
        <begin position="116"/>
        <end position="175"/>
    </location>
</feature>
<evidence type="ECO:0000256" key="1">
    <source>
        <dbReference type="ARBA" id="ARBA00023157"/>
    </source>
</evidence>
<feature type="region of interest" description="Disordered" evidence="3">
    <location>
        <begin position="45"/>
        <end position="79"/>
    </location>
</feature>
<dbReference type="Gene3D" id="2.60.120.290">
    <property type="entry name" value="Spermadhesin, CUB domain"/>
    <property type="match status" value="1"/>
</dbReference>
<dbReference type="PROSITE" id="PS01180">
    <property type="entry name" value="CUB"/>
    <property type="match status" value="1"/>
</dbReference>
<comment type="caution">
    <text evidence="5">The sequence shown here is derived from an EMBL/GenBank/DDBJ whole genome shotgun (WGS) entry which is preliminary data.</text>
</comment>
<gene>
    <name evidence="5" type="ORF">DERP_014377</name>
</gene>
<protein>
    <recommendedName>
        <fullName evidence="4">CUB domain-containing protein</fullName>
    </recommendedName>
</protein>
<dbReference type="PANTHER" id="PTHR47537:SF5">
    <property type="entry name" value="CUB DOMAIN-CONTAINING PROTEIN"/>
    <property type="match status" value="1"/>
</dbReference>
<evidence type="ECO:0000259" key="4">
    <source>
        <dbReference type="PROSITE" id="PS01180"/>
    </source>
</evidence>
<comment type="caution">
    <text evidence="2">Lacks conserved residue(s) required for the propagation of feature annotation.</text>
</comment>
<dbReference type="InterPro" id="IPR053207">
    <property type="entry name" value="Non-NMDA_GluR_Accessory"/>
</dbReference>
<name>A0ABQ8IV13_DERPT</name>
<evidence type="ECO:0000256" key="2">
    <source>
        <dbReference type="PROSITE-ProRule" id="PRU00059"/>
    </source>
</evidence>
<keyword evidence="6" id="KW-1185">Reference proteome</keyword>
<dbReference type="PANTHER" id="PTHR47537">
    <property type="entry name" value="CUBILIN"/>
    <property type="match status" value="1"/>
</dbReference>
<evidence type="ECO:0000256" key="3">
    <source>
        <dbReference type="SAM" id="MobiDB-lite"/>
    </source>
</evidence>
<dbReference type="InterPro" id="IPR000859">
    <property type="entry name" value="CUB_dom"/>
</dbReference>